<organism evidence="8 9">
    <name type="scientific">Streptomyces xanthochromogenes</name>
    <dbReference type="NCBI Taxonomy" id="67384"/>
    <lineage>
        <taxon>Bacteria</taxon>
        <taxon>Bacillati</taxon>
        <taxon>Actinomycetota</taxon>
        <taxon>Actinomycetes</taxon>
        <taxon>Kitasatosporales</taxon>
        <taxon>Streptomycetaceae</taxon>
        <taxon>Streptomyces</taxon>
    </lineage>
</organism>
<keyword evidence="4 7" id="KW-0812">Transmembrane</keyword>
<proteinExistence type="inferred from homology"/>
<dbReference type="Pfam" id="PF03773">
    <property type="entry name" value="ArsP_1"/>
    <property type="match status" value="1"/>
</dbReference>
<keyword evidence="3" id="KW-1003">Cell membrane</keyword>
<evidence type="ECO:0000256" key="2">
    <source>
        <dbReference type="ARBA" id="ARBA00006386"/>
    </source>
</evidence>
<dbReference type="InterPro" id="IPR053166">
    <property type="entry name" value="UPF0718_permease"/>
</dbReference>
<reference evidence="9" key="1">
    <citation type="journal article" date="2019" name="Int. J. Syst. Evol. Microbiol.">
        <title>The Global Catalogue of Microorganisms (GCM) 10K type strain sequencing project: providing services to taxonomists for standard genome sequencing and annotation.</title>
        <authorList>
            <consortium name="The Broad Institute Genomics Platform"/>
            <consortium name="The Broad Institute Genome Sequencing Center for Infectious Disease"/>
            <person name="Wu L."/>
            <person name="Ma J."/>
        </authorList>
    </citation>
    <scope>NUCLEOTIDE SEQUENCE [LARGE SCALE GENOMIC DNA]</scope>
    <source>
        <strain evidence="9">JCM 4594</strain>
    </source>
</reference>
<dbReference type="Proteomes" id="UP000600946">
    <property type="component" value="Unassembled WGS sequence"/>
</dbReference>
<comment type="similarity">
    <text evidence="2">Belongs to the UPF0718 family.</text>
</comment>
<feature type="transmembrane region" description="Helical" evidence="7">
    <location>
        <begin position="296"/>
        <end position="320"/>
    </location>
</feature>
<evidence type="ECO:0000256" key="1">
    <source>
        <dbReference type="ARBA" id="ARBA00004651"/>
    </source>
</evidence>
<evidence type="ECO:0000256" key="4">
    <source>
        <dbReference type="ARBA" id="ARBA00022692"/>
    </source>
</evidence>
<feature type="transmembrane region" description="Helical" evidence="7">
    <location>
        <begin position="358"/>
        <end position="383"/>
    </location>
</feature>
<protein>
    <submittedName>
        <fullName evidence="8">Membrane protein</fullName>
    </submittedName>
</protein>
<evidence type="ECO:0000256" key="5">
    <source>
        <dbReference type="ARBA" id="ARBA00022989"/>
    </source>
</evidence>
<keyword evidence="9" id="KW-1185">Reference proteome</keyword>
<accession>A0ABQ2ZNQ0</accession>
<feature type="transmembrane region" description="Helical" evidence="7">
    <location>
        <begin position="152"/>
        <end position="174"/>
    </location>
</feature>
<feature type="transmembrane region" description="Helical" evidence="7">
    <location>
        <begin position="403"/>
        <end position="423"/>
    </location>
</feature>
<feature type="transmembrane region" description="Helical" evidence="7">
    <location>
        <begin position="326"/>
        <end position="346"/>
    </location>
</feature>
<gene>
    <name evidence="8" type="ORF">GCM10010326_09530</name>
</gene>
<evidence type="ECO:0000313" key="9">
    <source>
        <dbReference type="Proteomes" id="UP000600946"/>
    </source>
</evidence>
<keyword evidence="6 7" id="KW-0472">Membrane</keyword>
<evidence type="ECO:0000256" key="3">
    <source>
        <dbReference type="ARBA" id="ARBA00022475"/>
    </source>
</evidence>
<dbReference type="PANTHER" id="PTHR42775">
    <property type="entry name" value="PERMEASE RV2963-RELATED"/>
    <property type="match status" value="1"/>
</dbReference>
<comment type="subcellular location">
    <subcellularLocation>
        <location evidence="1">Cell membrane</location>
        <topology evidence="1">Multi-pass membrane protein</topology>
    </subcellularLocation>
</comment>
<dbReference type="EMBL" id="BMUU01000001">
    <property type="protein sequence ID" value="GGY18840.1"/>
    <property type="molecule type" value="Genomic_DNA"/>
</dbReference>
<feature type="transmembrane region" description="Helical" evidence="7">
    <location>
        <begin position="180"/>
        <end position="198"/>
    </location>
</feature>
<feature type="transmembrane region" description="Helical" evidence="7">
    <location>
        <begin position="258"/>
        <end position="276"/>
    </location>
</feature>
<comment type="caution">
    <text evidence="8">The sequence shown here is derived from an EMBL/GenBank/DDBJ whole genome shotgun (WGS) entry which is preliminary data.</text>
</comment>
<dbReference type="PANTHER" id="PTHR42775:SF1">
    <property type="entry name" value="PERMEASE RV2963-RELATED"/>
    <property type="match status" value="1"/>
</dbReference>
<feature type="transmembrane region" description="Helical" evidence="7">
    <location>
        <begin position="118"/>
        <end position="140"/>
    </location>
</feature>
<feature type="transmembrane region" description="Helical" evidence="7">
    <location>
        <begin position="80"/>
        <end position="98"/>
    </location>
</feature>
<keyword evidence="5 7" id="KW-1133">Transmembrane helix</keyword>
<dbReference type="InterPro" id="IPR005524">
    <property type="entry name" value="DUF318"/>
</dbReference>
<evidence type="ECO:0000256" key="7">
    <source>
        <dbReference type="SAM" id="Phobius"/>
    </source>
</evidence>
<evidence type="ECO:0000256" key="6">
    <source>
        <dbReference type="ARBA" id="ARBA00023136"/>
    </source>
</evidence>
<name>A0ABQ2ZNQ0_9ACTN</name>
<sequence length="447" mass="48155">MGERRFRSCDNRSCDKVTQDRTPAPRPLRCTTRTRTRTRLRIPTRFPLCAPSPPASVQGRHAMDAVLHALRITGSMTWEITWALILGFALSAVVQAVVRKSTVVALLGDDRPRTLALAAGLGAASSSCSYAAVALARSLFRKGAHFTAAMAFEIASTNLVVELGVILALLMGWQFTAAEFVGGPVMIVLLAVLFRLLLRDRLLGQAREQAGRGLAGSMEGHAAMDMSVRKEGSFSARLFSAEGFTSTAHVFVMEWAAILRDLVVGLLIAGAIAAWVPDSFWRTFFFDGHPLASRLWGPLIGPLVAIASFVCSIGNVPLAVVLWKGGISFGGVGAFIFADLLILPILSIYRKYYGLRMAAFLLGTFYGAMVVAGYVVEFVFGGLGLVPDRGSATIPMEGVAWNYTTWLNMVFLVLAGALLVRFFRTGGRGMLRMMGGAPGGDDPDLRD</sequence>
<evidence type="ECO:0000313" key="8">
    <source>
        <dbReference type="EMBL" id="GGY18840.1"/>
    </source>
</evidence>